<comment type="caution">
    <text evidence="3">The sequence shown here is derived from an EMBL/GenBank/DDBJ whole genome shotgun (WGS) entry which is preliminary data.</text>
</comment>
<organism evidence="3 4">
    <name type="scientific">Exophiala bonariae</name>
    <dbReference type="NCBI Taxonomy" id="1690606"/>
    <lineage>
        <taxon>Eukaryota</taxon>
        <taxon>Fungi</taxon>
        <taxon>Dikarya</taxon>
        <taxon>Ascomycota</taxon>
        <taxon>Pezizomycotina</taxon>
        <taxon>Eurotiomycetes</taxon>
        <taxon>Chaetothyriomycetidae</taxon>
        <taxon>Chaetothyriales</taxon>
        <taxon>Herpotrichiellaceae</taxon>
        <taxon>Exophiala</taxon>
    </lineage>
</organism>
<protein>
    <submittedName>
        <fullName evidence="3">Uncharacterized protein</fullName>
    </submittedName>
</protein>
<accession>A0AAV9MVR8</accession>
<reference evidence="3 4" key="1">
    <citation type="submission" date="2023-08" db="EMBL/GenBank/DDBJ databases">
        <title>Black Yeasts Isolated from many extreme environments.</title>
        <authorList>
            <person name="Coleine C."/>
            <person name="Stajich J.E."/>
            <person name="Selbmann L."/>
        </authorList>
    </citation>
    <scope>NUCLEOTIDE SEQUENCE [LARGE SCALE GENOMIC DNA]</scope>
    <source>
        <strain evidence="3 4">CCFEE 5792</strain>
    </source>
</reference>
<feature type="region of interest" description="Disordered" evidence="2">
    <location>
        <begin position="178"/>
        <end position="231"/>
    </location>
</feature>
<keyword evidence="4" id="KW-1185">Reference proteome</keyword>
<dbReference type="RefSeq" id="XP_064701382.1">
    <property type="nucleotide sequence ID" value="XM_064852407.1"/>
</dbReference>
<dbReference type="GeneID" id="89977025"/>
<proteinExistence type="predicted"/>
<keyword evidence="1" id="KW-0175">Coiled coil</keyword>
<evidence type="ECO:0000313" key="3">
    <source>
        <dbReference type="EMBL" id="KAK5045771.1"/>
    </source>
</evidence>
<gene>
    <name evidence="3" type="ORF">LTR84_008863</name>
</gene>
<feature type="coiled-coil region" evidence="1">
    <location>
        <begin position="401"/>
        <end position="442"/>
    </location>
</feature>
<name>A0AAV9MVR8_9EURO</name>
<dbReference type="EMBL" id="JAVRRD010000034">
    <property type="protein sequence ID" value="KAK5045771.1"/>
    <property type="molecule type" value="Genomic_DNA"/>
</dbReference>
<evidence type="ECO:0000313" key="4">
    <source>
        <dbReference type="Proteomes" id="UP001358417"/>
    </source>
</evidence>
<dbReference type="AlphaFoldDB" id="A0AAV9MVR8"/>
<evidence type="ECO:0000256" key="2">
    <source>
        <dbReference type="SAM" id="MobiDB-lite"/>
    </source>
</evidence>
<dbReference type="Proteomes" id="UP001358417">
    <property type="component" value="Unassembled WGS sequence"/>
</dbReference>
<feature type="region of interest" description="Disordered" evidence="2">
    <location>
        <begin position="1"/>
        <end position="20"/>
    </location>
</feature>
<feature type="compositionally biased region" description="Polar residues" evidence="2">
    <location>
        <begin position="200"/>
        <end position="227"/>
    </location>
</feature>
<sequence>MESQDDCVSSLANTISSPQTSTSHLSLVDEELSHVAVTNIKSEEGMVEIQRKRMPSSPQSGPYLSDGKLKWWLGQNFFSSAAQYNKIVEMLLVWTCRCYADYPHYEDVWLHSLRDMVNSIGLYWIDVREWSVQLLENPEAEREENHRVPEGREELVSCVQKFNAVYESYVIRDCLKPPPKQVGRKKRPRTESQDTDESGAHQSSDLPSQKVQETGTSGFNASRSSTRVKAAKTNRELAALYTKTRKQRFEQGEGKFTAEGFVKRPYIQDIIFAKDKEGSYIIPEERRPKLIDHYDAWKKQQEPGGAATYNWKGEARKRQALTLRRDDTGAFSSNRTAPLQQSELGFWAAVKAGLFKLNSDVVSEPDKILGMRIKEAHKTVATGIASIATVRHEKAVSDEQRRLGAVRIEQLEAKLADMEDELENTRLMARQYREEIQKLEAKLARYED</sequence>
<evidence type="ECO:0000256" key="1">
    <source>
        <dbReference type="SAM" id="Coils"/>
    </source>
</evidence>